<dbReference type="OrthoDB" id="1495718at2"/>
<keyword evidence="1" id="KW-0732">Signal</keyword>
<dbReference type="EMBL" id="CP040710">
    <property type="protein sequence ID" value="QCX01632.1"/>
    <property type="molecule type" value="Genomic_DNA"/>
</dbReference>
<feature type="signal peptide" evidence="1">
    <location>
        <begin position="1"/>
        <end position="24"/>
    </location>
</feature>
<evidence type="ECO:0000256" key="1">
    <source>
        <dbReference type="SAM" id="SignalP"/>
    </source>
</evidence>
<name>A0A5B7STV5_9FLAO</name>
<dbReference type="Proteomes" id="UP000310017">
    <property type="component" value="Chromosome"/>
</dbReference>
<evidence type="ECO:0000313" key="3">
    <source>
        <dbReference type="Proteomes" id="UP000310017"/>
    </source>
</evidence>
<protein>
    <submittedName>
        <fullName evidence="2">DUF3078 domain-containing protein</fullName>
    </submittedName>
</protein>
<dbReference type="AlphaFoldDB" id="A0A5B7STV5"/>
<organism evidence="2 3">
    <name type="scientific">Aggregatimonas sangjinii</name>
    <dbReference type="NCBI Taxonomy" id="2583587"/>
    <lineage>
        <taxon>Bacteria</taxon>
        <taxon>Pseudomonadati</taxon>
        <taxon>Bacteroidota</taxon>
        <taxon>Flavobacteriia</taxon>
        <taxon>Flavobacteriales</taxon>
        <taxon>Flavobacteriaceae</taxon>
        <taxon>Aggregatimonas</taxon>
    </lineage>
</organism>
<proteinExistence type="predicted"/>
<keyword evidence="3" id="KW-1185">Reference proteome</keyword>
<gene>
    <name evidence="2" type="ORF">FGM00_16500</name>
</gene>
<evidence type="ECO:0000313" key="2">
    <source>
        <dbReference type="EMBL" id="QCX01632.1"/>
    </source>
</evidence>
<dbReference type="InterPro" id="IPR021428">
    <property type="entry name" value="DUF3078"/>
</dbReference>
<accession>A0A5B7STV5</accession>
<dbReference type="KEGG" id="asag:FGM00_16500"/>
<feature type="chain" id="PRO_5022752073" evidence="1">
    <location>
        <begin position="25"/>
        <end position="368"/>
    </location>
</feature>
<dbReference type="Pfam" id="PF11276">
    <property type="entry name" value="DUF3078"/>
    <property type="match status" value="1"/>
</dbReference>
<sequence>MLHNFFIRLSFLCLLIMSVNQISSQDTIPKNTPSDSVLIITIQDRSFQEKPRVIPRGIKLANSKAGLKPSDFDLALRRRRLPSFWTNKNKLGISMNEVAFVNWSAGGNNSISALADLKFERNYKFRYIKWDNYMDLRYGLNLQENQKLRKTDDAIRLSSTFGYRRDTISNWFYSVKANFNTQFSNGFKYPDRSSPISRFMAPGYSFLGAGTSYISPNQKFNLYISPLTQKTTFVLDQDLADKGAFGVEKAEIDADGNIVREGENIFLEFGFLISNSWEAILFENVGIKHRLSLYSDYLRRFGNIDVDWELNLEFRINRYIATTIGTQLIYDDDILFNEQKDDDGNVTDPGEPKLQFRQLLGVGVSYAF</sequence>
<reference evidence="2 3" key="1">
    <citation type="submission" date="2019-05" db="EMBL/GenBank/DDBJ databases">
        <title>Genome sequencing of F202Z8.</title>
        <authorList>
            <person name="Kwon Y.M."/>
        </authorList>
    </citation>
    <scope>NUCLEOTIDE SEQUENCE [LARGE SCALE GENOMIC DNA]</scope>
    <source>
        <strain evidence="2 3">F202Z8</strain>
    </source>
</reference>